<name>A0A7W9W8R2_ARMRO</name>
<evidence type="ECO:0000313" key="11">
    <source>
        <dbReference type="Proteomes" id="UP000520814"/>
    </source>
</evidence>
<keyword evidence="1 5" id="KW-0699">rRNA-binding</keyword>
<dbReference type="RefSeq" id="WP_184202892.1">
    <property type="nucleotide sequence ID" value="NZ_JACHGW010000005.1"/>
</dbReference>
<feature type="region of interest" description="Disordered" evidence="8">
    <location>
        <begin position="157"/>
        <end position="192"/>
    </location>
</feature>
<dbReference type="PROSITE" id="PS00525">
    <property type="entry name" value="RIBOSOMAL_L6_1"/>
    <property type="match status" value="1"/>
</dbReference>
<dbReference type="PANTHER" id="PTHR11655:SF14">
    <property type="entry name" value="LARGE RIBOSOMAL SUBUNIT PROTEIN UL6M"/>
    <property type="match status" value="1"/>
</dbReference>
<reference evidence="10 11" key="1">
    <citation type="submission" date="2020-08" db="EMBL/GenBank/DDBJ databases">
        <title>Genomic Encyclopedia of Type Strains, Phase IV (KMG-IV): sequencing the most valuable type-strain genomes for metagenomic binning, comparative biology and taxonomic classification.</title>
        <authorList>
            <person name="Goeker M."/>
        </authorList>
    </citation>
    <scope>NUCLEOTIDE SEQUENCE [LARGE SCALE GENOMIC DNA]</scope>
    <source>
        <strain evidence="10 11">DSM 23562</strain>
    </source>
</reference>
<feature type="compositionally biased region" description="Basic and acidic residues" evidence="8">
    <location>
        <begin position="157"/>
        <end position="176"/>
    </location>
</feature>
<dbReference type="PRINTS" id="PR00059">
    <property type="entry name" value="RIBOSOMALL6"/>
</dbReference>
<dbReference type="Pfam" id="PF00347">
    <property type="entry name" value="Ribosomal_L6"/>
    <property type="match status" value="2"/>
</dbReference>
<dbReference type="PANTHER" id="PTHR11655">
    <property type="entry name" value="60S/50S RIBOSOMAL PROTEIN L6/L9"/>
    <property type="match status" value="1"/>
</dbReference>
<dbReference type="AlphaFoldDB" id="A0A7W9W8R2"/>
<gene>
    <name evidence="5" type="primary">rplF</name>
    <name evidence="10" type="ORF">HNQ39_004845</name>
</gene>
<dbReference type="FunFam" id="3.90.930.12:FF:000002">
    <property type="entry name" value="50S ribosomal protein L6"/>
    <property type="match status" value="1"/>
</dbReference>
<feature type="domain" description="Large ribosomal subunit protein uL6 alpha-beta" evidence="9">
    <location>
        <begin position="12"/>
        <end position="83"/>
    </location>
</feature>
<dbReference type="InterPro" id="IPR000702">
    <property type="entry name" value="Ribosomal_uL6-like"/>
</dbReference>
<evidence type="ECO:0000259" key="9">
    <source>
        <dbReference type="Pfam" id="PF00347"/>
    </source>
</evidence>
<proteinExistence type="inferred from homology"/>
<keyword evidence="4 5" id="KW-0687">Ribonucleoprotein</keyword>
<evidence type="ECO:0000256" key="2">
    <source>
        <dbReference type="ARBA" id="ARBA00022884"/>
    </source>
</evidence>
<comment type="function">
    <text evidence="5 7">This protein binds to the 23S rRNA, and is important in its secondary structure. It is located near the subunit interface in the base of the L7/L12 stalk, and near the tRNA binding site of the peptidyltransferase center.</text>
</comment>
<protein>
    <recommendedName>
        <fullName evidence="5">Large ribosomal subunit protein uL6</fullName>
    </recommendedName>
</protein>
<sequence length="192" mass="20345">MSRIGKQPIALPAGVTVTAETDGLVTVTGPKGTLSRRVSPRMEIKVEGTTLSVVRPTDSDDDRAQHGLVRTLVNNMVVGVSAGYQKVLNVTGVGYRATIEGGNLVLNVGYSHSVTINPRPGITFSAVVDPATRMPVITVAGIDKEIVGQQSAEVRKVRKPEPYKGKGIRYSDEIVRRKAGKSGKAGKGGKKK</sequence>
<accession>A0A7W9W8R2</accession>
<dbReference type="SUPFAM" id="SSF56053">
    <property type="entry name" value="Ribosomal protein L6"/>
    <property type="match status" value="2"/>
</dbReference>
<evidence type="ECO:0000313" key="10">
    <source>
        <dbReference type="EMBL" id="MBB6053013.1"/>
    </source>
</evidence>
<evidence type="ECO:0000256" key="1">
    <source>
        <dbReference type="ARBA" id="ARBA00022730"/>
    </source>
</evidence>
<comment type="caution">
    <text evidence="10">The sequence shown here is derived from an EMBL/GenBank/DDBJ whole genome shotgun (WGS) entry which is preliminary data.</text>
</comment>
<comment type="similarity">
    <text evidence="5 6">Belongs to the universal ribosomal protein uL6 family.</text>
</comment>
<dbReference type="InterPro" id="IPR020040">
    <property type="entry name" value="Ribosomal_uL6_a/b-dom"/>
</dbReference>
<dbReference type="InterPro" id="IPR019906">
    <property type="entry name" value="Ribosomal_uL6_bac-type"/>
</dbReference>
<evidence type="ECO:0000256" key="3">
    <source>
        <dbReference type="ARBA" id="ARBA00022980"/>
    </source>
</evidence>
<dbReference type="InterPro" id="IPR002358">
    <property type="entry name" value="Ribosomal_uL6_CS"/>
</dbReference>
<keyword evidence="11" id="KW-1185">Reference proteome</keyword>
<dbReference type="PIRSF" id="PIRSF002162">
    <property type="entry name" value="Ribosomal_L6"/>
    <property type="match status" value="1"/>
</dbReference>
<evidence type="ECO:0000256" key="7">
    <source>
        <dbReference type="RuleBase" id="RU003870"/>
    </source>
</evidence>
<keyword evidence="3 5" id="KW-0689">Ribosomal protein</keyword>
<keyword evidence="2 5" id="KW-0694">RNA-binding</keyword>
<dbReference type="HAMAP" id="MF_01365_B">
    <property type="entry name" value="Ribosomal_uL6_B"/>
    <property type="match status" value="1"/>
</dbReference>
<evidence type="ECO:0000256" key="4">
    <source>
        <dbReference type="ARBA" id="ARBA00023274"/>
    </source>
</evidence>
<feature type="domain" description="Large ribosomal subunit protein uL6 alpha-beta" evidence="9">
    <location>
        <begin position="92"/>
        <end position="170"/>
    </location>
</feature>
<dbReference type="Gene3D" id="3.90.930.12">
    <property type="entry name" value="Ribosomal protein L6, alpha-beta domain"/>
    <property type="match status" value="2"/>
</dbReference>
<comment type="subunit">
    <text evidence="5">Part of the 50S ribosomal subunit.</text>
</comment>
<dbReference type="EMBL" id="JACHGW010000005">
    <property type="protein sequence ID" value="MBB6053013.1"/>
    <property type="molecule type" value="Genomic_DNA"/>
</dbReference>
<evidence type="ECO:0000256" key="6">
    <source>
        <dbReference type="RuleBase" id="RU003869"/>
    </source>
</evidence>
<dbReference type="GO" id="GO:0003735">
    <property type="term" value="F:structural constituent of ribosome"/>
    <property type="evidence" value="ECO:0007669"/>
    <property type="project" value="UniProtKB-UniRule"/>
</dbReference>
<dbReference type="Proteomes" id="UP000520814">
    <property type="component" value="Unassembled WGS sequence"/>
</dbReference>
<evidence type="ECO:0000256" key="5">
    <source>
        <dbReference type="HAMAP-Rule" id="MF_01365"/>
    </source>
</evidence>
<dbReference type="InterPro" id="IPR036789">
    <property type="entry name" value="Ribosomal_uL6-like_a/b-dom_sf"/>
</dbReference>
<organism evidence="10 11">
    <name type="scientific">Armatimonas rosea</name>
    <dbReference type="NCBI Taxonomy" id="685828"/>
    <lineage>
        <taxon>Bacteria</taxon>
        <taxon>Bacillati</taxon>
        <taxon>Armatimonadota</taxon>
        <taxon>Armatimonadia</taxon>
        <taxon>Armatimonadales</taxon>
        <taxon>Armatimonadaceae</taxon>
        <taxon>Armatimonas</taxon>
    </lineage>
</organism>
<dbReference type="GO" id="GO:0019843">
    <property type="term" value="F:rRNA binding"/>
    <property type="evidence" value="ECO:0007669"/>
    <property type="project" value="UniProtKB-UniRule"/>
</dbReference>
<dbReference type="GO" id="GO:0022625">
    <property type="term" value="C:cytosolic large ribosomal subunit"/>
    <property type="evidence" value="ECO:0007669"/>
    <property type="project" value="UniProtKB-UniRule"/>
</dbReference>
<evidence type="ECO:0000256" key="8">
    <source>
        <dbReference type="SAM" id="MobiDB-lite"/>
    </source>
</evidence>
<dbReference type="GO" id="GO:0002181">
    <property type="term" value="P:cytoplasmic translation"/>
    <property type="evidence" value="ECO:0007669"/>
    <property type="project" value="TreeGrafter"/>
</dbReference>
<dbReference type="NCBIfam" id="TIGR03654">
    <property type="entry name" value="L6_bact"/>
    <property type="match status" value="1"/>
</dbReference>